<accession>A0A261UJY9</accession>
<dbReference type="Gene3D" id="2.60.120.330">
    <property type="entry name" value="B-lactam Antibiotic, Isopenicillin N Synthase, Chain"/>
    <property type="match status" value="1"/>
</dbReference>
<dbReference type="AlphaFoldDB" id="A0A261UJY9"/>
<evidence type="ECO:0000259" key="1">
    <source>
        <dbReference type="Pfam" id="PF14226"/>
    </source>
</evidence>
<comment type="caution">
    <text evidence="2">The sequence shown here is derived from an EMBL/GenBank/DDBJ whole genome shotgun (WGS) entry which is preliminary data.</text>
</comment>
<reference evidence="3" key="1">
    <citation type="submission" date="2017-05" db="EMBL/GenBank/DDBJ databases">
        <title>Complete and WGS of Bordetella genogroups.</title>
        <authorList>
            <person name="Spilker T."/>
            <person name="Lipuma J."/>
        </authorList>
    </citation>
    <scope>NUCLEOTIDE SEQUENCE [LARGE SCALE GENOMIC DNA]</scope>
    <source>
        <strain evidence="3">AU8856</strain>
    </source>
</reference>
<dbReference type="Proteomes" id="UP000215767">
    <property type="component" value="Unassembled WGS sequence"/>
</dbReference>
<dbReference type="OrthoDB" id="21825at2"/>
<proteinExistence type="predicted"/>
<dbReference type="InterPro" id="IPR027443">
    <property type="entry name" value="IPNS-like_sf"/>
</dbReference>
<protein>
    <recommendedName>
        <fullName evidence="1">Non-haem dioxygenase N-terminal domain-containing protein</fullName>
    </recommendedName>
</protein>
<name>A0A261UJY9_9BORD</name>
<dbReference type="EMBL" id="NEVS01000004">
    <property type="protein sequence ID" value="OZI61945.1"/>
    <property type="molecule type" value="Genomic_DNA"/>
</dbReference>
<sequence length="294" mass="32991">MPQKYSTRRTKPSPGLRAIGKLAKSSMARGGIPIVDISCLLRRDNLRAMQRTVSNIRAAARNTGLFYLAGHRIPHALLRRVYLCSLSQFEFSPEFKIASLTGEGVNRYIVDRRSIFDGAQYENRADGDLPAVMERYYGRIFDLCRPLLEGCSMALGDPADFFHCLWRHPLLHGKLIQNRAPAAAPAGHPAAVDQAHDAITILWADEVDAIRVYDHPPRIAQSMPEDARFSFRIADTMARWSSDLHISVPHRQYEGPGRETFLIPVLYGKENNIPVQCSNGCIFTTQSEQFALVV</sequence>
<evidence type="ECO:0000313" key="3">
    <source>
        <dbReference type="Proteomes" id="UP000215767"/>
    </source>
</evidence>
<keyword evidence="3" id="KW-1185">Reference proteome</keyword>
<dbReference type="InterPro" id="IPR026992">
    <property type="entry name" value="DIOX_N"/>
</dbReference>
<evidence type="ECO:0000313" key="2">
    <source>
        <dbReference type="EMBL" id="OZI61945.1"/>
    </source>
</evidence>
<dbReference type="RefSeq" id="WP_094843331.1">
    <property type="nucleotide sequence ID" value="NZ_NEVS01000004.1"/>
</dbReference>
<organism evidence="2 3">
    <name type="scientific">Bordetella genomosp. 11</name>
    <dbReference type="NCBI Taxonomy" id="1416808"/>
    <lineage>
        <taxon>Bacteria</taxon>
        <taxon>Pseudomonadati</taxon>
        <taxon>Pseudomonadota</taxon>
        <taxon>Betaproteobacteria</taxon>
        <taxon>Burkholderiales</taxon>
        <taxon>Alcaligenaceae</taxon>
        <taxon>Bordetella</taxon>
    </lineage>
</organism>
<feature type="domain" description="Non-haem dioxygenase N-terminal" evidence="1">
    <location>
        <begin position="32"/>
        <end position="99"/>
    </location>
</feature>
<dbReference type="Pfam" id="PF14226">
    <property type="entry name" value="DIOX_N"/>
    <property type="match status" value="1"/>
</dbReference>
<gene>
    <name evidence="2" type="ORF">CAL28_22160</name>
</gene>
<dbReference type="SUPFAM" id="SSF51197">
    <property type="entry name" value="Clavaminate synthase-like"/>
    <property type="match status" value="1"/>
</dbReference>